<feature type="compositionally biased region" description="Polar residues" evidence="1">
    <location>
        <begin position="37"/>
        <end position="52"/>
    </location>
</feature>
<gene>
    <name evidence="2" type="ORF">I7I53_07445</name>
</gene>
<protein>
    <submittedName>
        <fullName evidence="2">Uncharacterized protein</fullName>
    </submittedName>
</protein>
<organism evidence="2 3">
    <name type="scientific">Ajellomyces capsulatus (strain H88)</name>
    <name type="common">Darling's disease fungus</name>
    <name type="synonym">Histoplasma capsulatum</name>
    <dbReference type="NCBI Taxonomy" id="544711"/>
    <lineage>
        <taxon>Eukaryota</taxon>
        <taxon>Fungi</taxon>
        <taxon>Dikarya</taxon>
        <taxon>Ascomycota</taxon>
        <taxon>Pezizomycotina</taxon>
        <taxon>Eurotiomycetes</taxon>
        <taxon>Eurotiomycetidae</taxon>
        <taxon>Onygenales</taxon>
        <taxon>Ajellomycetaceae</taxon>
        <taxon>Histoplasma</taxon>
    </lineage>
</organism>
<dbReference type="Proteomes" id="UP000663419">
    <property type="component" value="Chromosome 2"/>
</dbReference>
<proteinExistence type="predicted"/>
<sequence length="89" mass="10112">MFFSAHATPASLPTPTPNRVQILAIIYFLQSEKRNWPGQNGNWNEGQSQRGSRSPCAPCSFNTPWSDGLRPWLTIVRHILFYTTLGLEH</sequence>
<evidence type="ECO:0000313" key="2">
    <source>
        <dbReference type="EMBL" id="QSS51963.1"/>
    </source>
</evidence>
<feature type="region of interest" description="Disordered" evidence="1">
    <location>
        <begin position="34"/>
        <end position="56"/>
    </location>
</feature>
<reference evidence="2" key="1">
    <citation type="submission" date="2021-01" db="EMBL/GenBank/DDBJ databases">
        <title>Chromosome-level genome assembly of a human fungal pathogen reveals clustering of transcriptionally co-regulated genes.</title>
        <authorList>
            <person name="Voorhies M."/>
            <person name="Cohen S."/>
            <person name="Shea T.P."/>
            <person name="Petrus S."/>
            <person name="Munoz J.F."/>
            <person name="Poplawski S."/>
            <person name="Goldman W.E."/>
            <person name="Michael T."/>
            <person name="Cuomo C.A."/>
            <person name="Sil A."/>
            <person name="Beyhan S."/>
        </authorList>
    </citation>
    <scope>NUCLEOTIDE SEQUENCE</scope>
    <source>
        <strain evidence="2">H88</strain>
    </source>
</reference>
<name>A0A8A1LH42_AJEC8</name>
<evidence type="ECO:0000256" key="1">
    <source>
        <dbReference type="SAM" id="MobiDB-lite"/>
    </source>
</evidence>
<accession>A0A8A1LH42</accession>
<evidence type="ECO:0000313" key="3">
    <source>
        <dbReference type="Proteomes" id="UP000663419"/>
    </source>
</evidence>
<dbReference type="EMBL" id="CP069103">
    <property type="protein sequence ID" value="QSS51963.1"/>
    <property type="molecule type" value="Genomic_DNA"/>
</dbReference>
<dbReference type="VEuPathDB" id="FungiDB:I7I53_07445"/>
<dbReference type="AlphaFoldDB" id="A0A8A1LH42"/>